<dbReference type="InterPro" id="IPR037079">
    <property type="entry name" value="AF2212/PG0164-like_sf"/>
</dbReference>
<gene>
    <name evidence="1" type="ORF">GCM10010171_37230</name>
</gene>
<name>A0A918GI12_9PSEU</name>
<evidence type="ECO:0000313" key="2">
    <source>
        <dbReference type="Proteomes" id="UP000660680"/>
    </source>
</evidence>
<dbReference type="Proteomes" id="UP000660680">
    <property type="component" value="Unassembled WGS sequence"/>
</dbReference>
<accession>A0A918GI12</accession>
<dbReference type="InterPro" id="IPR015018">
    <property type="entry name" value="DUF1905"/>
</dbReference>
<evidence type="ECO:0000313" key="1">
    <source>
        <dbReference type="EMBL" id="GGS38841.1"/>
    </source>
</evidence>
<evidence type="ECO:0008006" key="3">
    <source>
        <dbReference type="Google" id="ProtNLM"/>
    </source>
</evidence>
<dbReference type="Gene3D" id="2.40.30.100">
    <property type="entry name" value="AF2212/PG0164-like"/>
    <property type="match status" value="1"/>
</dbReference>
<dbReference type="SUPFAM" id="SSF141694">
    <property type="entry name" value="AF2212/PG0164-like"/>
    <property type="match status" value="1"/>
</dbReference>
<sequence length="89" mass="9521">MPTFTAEIHRFPGPGGWHYVPVPPETADHFAPGMTRVAARIGATHWATSLLPKGDGTRFLALKAAVRKSEGLHEGDVVTVELEPGHRGG</sequence>
<organism evidence="1 2">
    <name type="scientific">Actinokineospora fastidiosa</name>
    <dbReference type="NCBI Taxonomy" id="1816"/>
    <lineage>
        <taxon>Bacteria</taxon>
        <taxon>Bacillati</taxon>
        <taxon>Actinomycetota</taxon>
        <taxon>Actinomycetes</taxon>
        <taxon>Pseudonocardiales</taxon>
        <taxon>Pseudonocardiaceae</taxon>
        <taxon>Actinokineospora</taxon>
    </lineage>
</organism>
<dbReference type="EMBL" id="BMRB01000002">
    <property type="protein sequence ID" value="GGS38841.1"/>
    <property type="molecule type" value="Genomic_DNA"/>
</dbReference>
<reference evidence="1" key="2">
    <citation type="submission" date="2020-09" db="EMBL/GenBank/DDBJ databases">
        <authorList>
            <person name="Sun Q."/>
            <person name="Ohkuma M."/>
        </authorList>
    </citation>
    <scope>NUCLEOTIDE SEQUENCE</scope>
    <source>
        <strain evidence="1">JCM 3276</strain>
    </source>
</reference>
<comment type="caution">
    <text evidence="1">The sequence shown here is derived from an EMBL/GenBank/DDBJ whole genome shotgun (WGS) entry which is preliminary data.</text>
</comment>
<dbReference type="Pfam" id="PF08922">
    <property type="entry name" value="DUF1905"/>
    <property type="match status" value="1"/>
</dbReference>
<reference evidence="1" key="1">
    <citation type="journal article" date="2014" name="Int. J. Syst. Evol. Microbiol.">
        <title>Complete genome sequence of Corynebacterium casei LMG S-19264T (=DSM 44701T), isolated from a smear-ripened cheese.</title>
        <authorList>
            <consortium name="US DOE Joint Genome Institute (JGI-PGF)"/>
            <person name="Walter F."/>
            <person name="Albersmeier A."/>
            <person name="Kalinowski J."/>
            <person name="Ruckert C."/>
        </authorList>
    </citation>
    <scope>NUCLEOTIDE SEQUENCE</scope>
    <source>
        <strain evidence="1">JCM 3276</strain>
    </source>
</reference>
<dbReference type="RefSeq" id="WP_189211628.1">
    <property type="nucleotide sequence ID" value="NZ_BMRB01000002.1"/>
</dbReference>
<proteinExistence type="predicted"/>
<dbReference type="AlphaFoldDB" id="A0A918GI12"/>
<protein>
    <recommendedName>
        <fullName evidence="3">DUF1905 domain-containing protein</fullName>
    </recommendedName>
</protein>
<keyword evidence="2" id="KW-1185">Reference proteome</keyword>